<proteinExistence type="predicted"/>
<name>A0ACC2TCZ4_9FUNG</name>
<keyword evidence="2" id="KW-1185">Reference proteome</keyword>
<protein>
    <submittedName>
        <fullName evidence="1">Uncharacterized protein</fullName>
    </submittedName>
</protein>
<organism evidence="1 2">
    <name type="scientific">Entomophthora muscae</name>
    <dbReference type="NCBI Taxonomy" id="34485"/>
    <lineage>
        <taxon>Eukaryota</taxon>
        <taxon>Fungi</taxon>
        <taxon>Fungi incertae sedis</taxon>
        <taxon>Zoopagomycota</taxon>
        <taxon>Entomophthoromycotina</taxon>
        <taxon>Entomophthoromycetes</taxon>
        <taxon>Entomophthorales</taxon>
        <taxon>Entomophthoraceae</taxon>
        <taxon>Entomophthora</taxon>
    </lineage>
</organism>
<gene>
    <name evidence="1" type="ORF">DSO57_1028924</name>
</gene>
<accession>A0ACC2TCZ4</accession>
<reference evidence="1" key="1">
    <citation type="submission" date="2022-04" db="EMBL/GenBank/DDBJ databases">
        <title>Genome of the entomopathogenic fungus Entomophthora muscae.</title>
        <authorList>
            <person name="Elya C."/>
            <person name="Lovett B.R."/>
            <person name="Lee E."/>
            <person name="Macias A.M."/>
            <person name="Hajek A.E."/>
            <person name="De Bivort B.L."/>
            <person name="Kasson M.T."/>
            <person name="De Fine Licht H.H."/>
            <person name="Stajich J.E."/>
        </authorList>
    </citation>
    <scope>NUCLEOTIDE SEQUENCE</scope>
    <source>
        <strain evidence="1">Berkeley</strain>
    </source>
</reference>
<dbReference type="EMBL" id="QTSX02003027">
    <property type="protein sequence ID" value="KAJ9072306.1"/>
    <property type="molecule type" value="Genomic_DNA"/>
</dbReference>
<comment type="caution">
    <text evidence="1">The sequence shown here is derived from an EMBL/GenBank/DDBJ whole genome shotgun (WGS) entry which is preliminary data.</text>
</comment>
<evidence type="ECO:0000313" key="1">
    <source>
        <dbReference type="EMBL" id="KAJ9072306.1"/>
    </source>
</evidence>
<dbReference type="Proteomes" id="UP001165960">
    <property type="component" value="Unassembled WGS sequence"/>
</dbReference>
<sequence length="218" mass="23882">MLRVSIVMKNLVPECQKANQTTSIKQNDDASNPGLESISLDIAMNDASHETVLTNTHGQSAILSSSDLAISKSEIPLQDQSSAHPSELVQALIELSFFPASNPENYAMRNENCLNQYSSASFGANNKFLGSSESLKLLAKAAAEIEVYSARDCCQGRELSLEDVRGEFPHLLPGILRASRKPTIKIPQNVSERLSALYHLLPQINLEALVDFLEKRSL</sequence>
<evidence type="ECO:0000313" key="2">
    <source>
        <dbReference type="Proteomes" id="UP001165960"/>
    </source>
</evidence>